<sequence length="262" mass="28503">MGCCLSSTGSGAEGRGSETNINTTASVISANGDLHQYTIPLTVSKVLEMEFPTSTPPAANYFFVCNSDRLYYDDYIPALDVEDELQANQIYFVLPVSKLQYRLTASYMAALAVKASLALQKSNTNESSSSNSKKHSSSSSSSFYIRNRGHGRGRNNKAARISPISADQVNSASNSSSSSSYDGDGDYKDENHRNEQTVTSTIKKGISVVSDKQQPAAALGVSKSGSVRKLQRYSSKRAKMAVRSFRIKLTTIYEEASVLQFY</sequence>
<keyword evidence="2" id="KW-1185">Reference proteome</keyword>
<evidence type="ECO:0000313" key="1">
    <source>
        <dbReference type="EMBL" id="KAH7849216.1"/>
    </source>
</evidence>
<proteinExistence type="predicted"/>
<accession>A0ACB7Y6R0</accession>
<name>A0ACB7Y6R0_9ERIC</name>
<reference evidence="1 2" key="1">
    <citation type="journal article" date="2021" name="Hortic Res">
        <title>High-quality reference genome and annotation aids understanding of berry development for evergreen blueberry (Vaccinium darrowii).</title>
        <authorList>
            <person name="Yu J."/>
            <person name="Hulse-Kemp A.M."/>
            <person name="Babiker E."/>
            <person name="Staton M."/>
        </authorList>
    </citation>
    <scope>NUCLEOTIDE SEQUENCE [LARGE SCALE GENOMIC DNA]</scope>
    <source>
        <strain evidence="2">cv. NJ 8807/NJ 8810</strain>
        <tissue evidence="1">Young leaf</tissue>
    </source>
</reference>
<gene>
    <name evidence="1" type="ORF">Vadar_014692</name>
</gene>
<dbReference type="EMBL" id="CM037157">
    <property type="protein sequence ID" value="KAH7849216.1"/>
    <property type="molecule type" value="Genomic_DNA"/>
</dbReference>
<evidence type="ECO:0000313" key="2">
    <source>
        <dbReference type="Proteomes" id="UP000828048"/>
    </source>
</evidence>
<protein>
    <submittedName>
        <fullName evidence="1">Uncharacterized protein</fullName>
    </submittedName>
</protein>
<dbReference type="Proteomes" id="UP000828048">
    <property type="component" value="Chromosome 7"/>
</dbReference>
<comment type="caution">
    <text evidence="1">The sequence shown here is derived from an EMBL/GenBank/DDBJ whole genome shotgun (WGS) entry which is preliminary data.</text>
</comment>
<organism evidence="1 2">
    <name type="scientific">Vaccinium darrowii</name>
    <dbReference type="NCBI Taxonomy" id="229202"/>
    <lineage>
        <taxon>Eukaryota</taxon>
        <taxon>Viridiplantae</taxon>
        <taxon>Streptophyta</taxon>
        <taxon>Embryophyta</taxon>
        <taxon>Tracheophyta</taxon>
        <taxon>Spermatophyta</taxon>
        <taxon>Magnoliopsida</taxon>
        <taxon>eudicotyledons</taxon>
        <taxon>Gunneridae</taxon>
        <taxon>Pentapetalae</taxon>
        <taxon>asterids</taxon>
        <taxon>Ericales</taxon>
        <taxon>Ericaceae</taxon>
        <taxon>Vaccinioideae</taxon>
        <taxon>Vaccinieae</taxon>
        <taxon>Vaccinium</taxon>
    </lineage>
</organism>